<dbReference type="InterPro" id="IPR048913">
    <property type="entry name" value="BetaGal_gal-bd"/>
</dbReference>
<keyword evidence="7 13" id="KW-0732">Signal</keyword>
<dbReference type="Pfam" id="PF02140">
    <property type="entry name" value="SUEL_Lectin"/>
    <property type="match status" value="1"/>
</dbReference>
<evidence type="ECO:0000256" key="7">
    <source>
        <dbReference type="ARBA" id="ARBA00022729"/>
    </source>
</evidence>
<comment type="catalytic activity">
    <reaction evidence="1 11">
        <text>Hydrolysis of terminal non-reducing beta-D-galactose residues in beta-D-galactosides.</text>
        <dbReference type="EC" id="3.2.1.23"/>
    </reaction>
</comment>
<evidence type="ECO:0000256" key="8">
    <source>
        <dbReference type="ARBA" id="ARBA00022801"/>
    </source>
</evidence>
<dbReference type="GO" id="GO:0004565">
    <property type="term" value="F:beta-galactosidase activity"/>
    <property type="evidence" value="ECO:0007669"/>
    <property type="project" value="UniProtKB-EC"/>
</dbReference>
<sequence>MGLHLASSFLVTLFLAIAMPKVVLGEDININPPVIYDARSLIINGSRQLLFSGSIHYPRTQPEMWPSLIKKSKAGGLNVIQTYVFWNVHEPVEGQFNFAGNADLVRFLKCVHEHGLWVNLRLGPYIAAEWNHGGFPYWLREVANITFRSYNEPFMHHMRRFSEMIINMMKNEKLFYPQGGPIIMSQIENEYGAVQATYREDGAKYIQWAAEMAVGLYGKIPWLMCKQPNAPSLVIETCNGRHCADTFQGPNGPDKPILWTENWTAQYRAFGDPPSQRSAEDLAFSVANFFASNGTFVNYYMYYGGTNYGRTASSFVTTRYYDEAPLDEYGLLREPKWGHLRDVHRALKLSKKALFWGQRTSMRINRNVEIVTYEKPGDASMCAAFFINKHTKLPATITFRGSVYYVPSKSISILPDCKTVVFNSQTIIAQHSTRNFVPSKKANNFKWESYREIIPTYNDLPIKDIIPRELYQLTKDASDYAWYSTSVNIEHRDLPMRPDIMPVLEVQNNGHAMVAFVNGEHIGFAHGNLDQKKFSLVKAVNLRPGLNHITLLCMTMGFQNSGAHMEKRWTGPDSVRIKGLNTGTLDLTETHWGHEVGITGEKLPLYLEEGERKVQWSPDTGLGTSITWYKTHFKTPEGKNPVAITMDSMNKGMIWINGNNIGRYWASFLTPHGRPSQTEYHIPREFLKRKKNSLVVFEEVGGKPENITIMTVNRDIICSLISEVTPPSVKTWERKENELRKVLLVEDMKSGARLTCPDDKVIVDVEFASFGDPIGACGIFSVGTCHSPNSMSVVLKHCLGKHSCAIPLDRKAFYLTGNIDNCPDTFKSLAVQVRCGKSSMQ</sequence>
<evidence type="ECO:0000256" key="5">
    <source>
        <dbReference type="ARBA" id="ARBA00022523"/>
    </source>
</evidence>
<dbReference type="InterPro" id="IPR017853">
    <property type="entry name" value="GH"/>
</dbReference>
<dbReference type="InterPro" id="IPR008979">
    <property type="entry name" value="Galactose-bd-like_sf"/>
</dbReference>
<keyword evidence="5" id="KW-0052">Apoplast</keyword>
<comment type="similarity">
    <text evidence="3 12">Belongs to the glycosyl hydrolase 35 family.</text>
</comment>
<evidence type="ECO:0000256" key="10">
    <source>
        <dbReference type="ARBA" id="ARBA00023295"/>
    </source>
</evidence>
<accession>A0AAF0XBA7</accession>
<dbReference type="PROSITE" id="PS50228">
    <property type="entry name" value="SUEL_LECTIN"/>
    <property type="match status" value="1"/>
</dbReference>
<dbReference type="InterPro" id="IPR019801">
    <property type="entry name" value="Glyco_hydro_35_CS"/>
</dbReference>
<dbReference type="SUPFAM" id="SSF51445">
    <property type="entry name" value="(Trans)glycosidases"/>
    <property type="match status" value="1"/>
</dbReference>
<dbReference type="InterPro" id="IPR041392">
    <property type="entry name" value="GHD"/>
</dbReference>
<evidence type="ECO:0000256" key="11">
    <source>
        <dbReference type="RuleBase" id="RU000675"/>
    </source>
</evidence>
<dbReference type="GO" id="GO:0030246">
    <property type="term" value="F:carbohydrate binding"/>
    <property type="evidence" value="ECO:0007669"/>
    <property type="project" value="InterPro"/>
</dbReference>
<keyword evidence="8 11" id="KW-0378">Hydrolase</keyword>
<dbReference type="Gene3D" id="2.60.120.260">
    <property type="entry name" value="Galactose-binding domain-like"/>
    <property type="match status" value="1"/>
</dbReference>
<evidence type="ECO:0000256" key="3">
    <source>
        <dbReference type="ARBA" id="ARBA00009809"/>
    </source>
</evidence>
<comment type="subcellular location">
    <subcellularLocation>
        <location evidence="2">Secreted</location>
        <location evidence="2">Extracellular space</location>
        <location evidence="2">Apoplast</location>
    </subcellularLocation>
</comment>
<evidence type="ECO:0000256" key="2">
    <source>
        <dbReference type="ARBA" id="ARBA00004271"/>
    </source>
</evidence>
<dbReference type="SUPFAM" id="SSF49785">
    <property type="entry name" value="Galactose-binding domain-like"/>
    <property type="match status" value="2"/>
</dbReference>
<evidence type="ECO:0000256" key="12">
    <source>
        <dbReference type="RuleBase" id="RU003679"/>
    </source>
</evidence>
<dbReference type="Gene3D" id="2.60.120.740">
    <property type="match status" value="1"/>
</dbReference>
<proteinExistence type="inferred from homology"/>
<feature type="chain" id="PRO_5041899136" description="Beta-galactosidase" evidence="13">
    <location>
        <begin position="26"/>
        <end position="841"/>
    </location>
</feature>
<dbReference type="PRINTS" id="PR00742">
    <property type="entry name" value="GLHYDRLASE35"/>
</dbReference>
<feature type="signal peptide" evidence="13">
    <location>
        <begin position="1"/>
        <end position="25"/>
    </location>
</feature>
<dbReference type="InterPro" id="IPR001944">
    <property type="entry name" value="Glycoside_Hdrlase_35"/>
</dbReference>
<dbReference type="EMBL" id="CP093348">
    <property type="protein sequence ID" value="WOH03839.1"/>
    <property type="molecule type" value="Genomic_DNA"/>
</dbReference>
<protein>
    <recommendedName>
        <fullName evidence="4 11">Beta-galactosidase</fullName>
        <ecNumber evidence="4 11">3.2.1.23</ecNumber>
    </recommendedName>
</protein>
<dbReference type="Pfam" id="PF17834">
    <property type="entry name" value="GHD"/>
    <property type="match status" value="1"/>
</dbReference>
<reference evidence="15" key="2">
    <citation type="submission" date="2022-03" db="EMBL/GenBank/DDBJ databases">
        <title>Draft title - Genomic analysis of global carrot germplasm unveils the trajectory of domestication and the origin of high carotenoid orange carrot.</title>
        <authorList>
            <person name="Iorizzo M."/>
            <person name="Ellison S."/>
            <person name="Senalik D."/>
            <person name="Macko-Podgorni A."/>
            <person name="Grzebelus D."/>
            <person name="Bostan H."/>
            <person name="Rolling W."/>
            <person name="Curaba J."/>
            <person name="Simon P."/>
        </authorList>
    </citation>
    <scope>NUCLEOTIDE SEQUENCE</scope>
    <source>
        <tissue evidence="15">Leaf</tissue>
    </source>
</reference>
<gene>
    <name evidence="15" type="ORF">DCAR_0623239</name>
</gene>
<dbReference type="GO" id="GO:0048046">
    <property type="term" value="C:apoplast"/>
    <property type="evidence" value="ECO:0007669"/>
    <property type="project" value="UniProtKB-SubCell"/>
</dbReference>
<dbReference type="Gene3D" id="3.20.20.80">
    <property type="entry name" value="Glycosidases"/>
    <property type="match status" value="1"/>
</dbReference>
<dbReference type="Pfam" id="PF21467">
    <property type="entry name" value="BetaGal_gal-bd"/>
    <property type="match status" value="1"/>
</dbReference>
<feature type="domain" description="SUEL-type lectin" evidence="14">
    <location>
        <begin position="752"/>
        <end position="836"/>
    </location>
</feature>
<dbReference type="PANTHER" id="PTHR23421">
    <property type="entry name" value="BETA-GALACTOSIDASE RELATED"/>
    <property type="match status" value="1"/>
</dbReference>
<dbReference type="Pfam" id="PF01301">
    <property type="entry name" value="Glyco_hydro_35"/>
    <property type="match status" value="1"/>
</dbReference>
<dbReference type="CDD" id="cd22842">
    <property type="entry name" value="Gal_Rha_Lectin_BGal"/>
    <property type="match status" value="1"/>
</dbReference>
<keyword evidence="6" id="KW-0964">Secreted</keyword>
<evidence type="ECO:0000313" key="15">
    <source>
        <dbReference type="EMBL" id="WOH03839.1"/>
    </source>
</evidence>
<evidence type="ECO:0000256" key="1">
    <source>
        <dbReference type="ARBA" id="ARBA00001412"/>
    </source>
</evidence>
<organism evidence="15 16">
    <name type="scientific">Daucus carota subsp. sativus</name>
    <name type="common">Carrot</name>
    <dbReference type="NCBI Taxonomy" id="79200"/>
    <lineage>
        <taxon>Eukaryota</taxon>
        <taxon>Viridiplantae</taxon>
        <taxon>Streptophyta</taxon>
        <taxon>Embryophyta</taxon>
        <taxon>Tracheophyta</taxon>
        <taxon>Spermatophyta</taxon>
        <taxon>Magnoliopsida</taxon>
        <taxon>eudicotyledons</taxon>
        <taxon>Gunneridae</taxon>
        <taxon>Pentapetalae</taxon>
        <taxon>asterids</taxon>
        <taxon>campanulids</taxon>
        <taxon>Apiales</taxon>
        <taxon>Apiaceae</taxon>
        <taxon>Apioideae</taxon>
        <taxon>Scandiceae</taxon>
        <taxon>Daucinae</taxon>
        <taxon>Daucus</taxon>
        <taxon>Daucus sect. Daucus</taxon>
    </lineage>
</organism>
<dbReference type="Proteomes" id="UP000077755">
    <property type="component" value="Chromosome 6"/>
</dbReference>
<dbReference type="PROSITE" id="PS01182">
    <property type="entry name" value="GLYCOSYL_HYDROL_F35"/>
    <property type="match status" value="1"/>
</dbReference>
<dbReference type="InterPro" id="IPR000922">
    <property type="entry name" value="Lectin_gal-bd_dom"/>
</dbReference>
<dbReference type="GO" id="GO:0005975">
    <property type="term" value="P:carbohydrate metabolic process"/>
    <property type="evidence" value="ECO:0007669"/>
    <property type="project" value="InterPro"/>
</dbReference>
<evidence type="ECO:0000256" key="6">
    <source>
        <dbReference type="ARBA" id="ARBA00022525"/>
    </source>
</evidence>
<dbReference type="InterPro" id="IPR043159">
    <property type="entry name" value="Lectin_gal-bd_sf"/>
</dbReference>
<reference evidence="15" key="1">
    <citation type="journal article" date="2016" name="Nat. Genet.">
        <title>A high-quality carrot genome assembly provides new insights into carotenoid accumulation and asterid genome evolution.</title>
        <authorList>
            <person name="Iorizzo M."/>
            <person name="Ellison S."/>
            <person name="Senalik D."/>
            <person name="Zeng P."/>
            <person name="Satapoomin P."/>
            <person name="Huang J."/>
            <person name="Bowman M."/>
            <person name="Iovene M."/>
            <person name="Sanseverino W."/>
            <person name="Cavagnaro P."/>
            <person name="Yildiz M."/>
            <person name="Macko-Podgorni A."/>
            <person name="Moranska E."/>
            <person name="Grzebelus E."/>
            <person name="Grzebelus D."/>
            <person name="Ashrafi H."/>
            <person name="Zheng Z."/>
            <person name="Cheng S."/>
            <person name="Spooner D."/>
            <person name="Van Deynze A."/>
            <person name="Simon P."/>
        </authorList>
    </citation>
    <scope>NUCLEOTIDE SEQUENCE</scope>
    <source>
        <tissue evidence="15">Leaf</tissue>
    </source>
</reference>
<dbReference type="AlphaFoldDB" id="A0AAF0XBA7"/>
<evidence type="ECO:0000256" key="4">
    <source>
        <dbReference type="ARBA" id="ARBA00012756"/>
    </source>
</evidence>
<keyword evidence="9" id="KW-0325">Glycoprotein</keyword>
<keyword evidence="10 11" id="KW-0326">Glycosidase</keyword>
<dbReference type="FunFam" id="3.20.20.80:FF:000006">
    <property type="entry name" value="Beta-galactosidase"/>
    <property type="match status" value="1"/>
</dbReference>
<keyword evidence="16" id="KW-1185">Reference proteome</keyword>
<name>A0AAF0XBA7_DAUCS</name>
<evidence type="ECO:0000259" key="14">
    <source>
        <dbReference type="PROSITE" id="PS50228"/>
    </source>
</evidence>
<dbReference type="KEGG" id="dcr:108226533"/>
<evidence type="ECO:0000256" key="13">
    <source>
        <dbReference type="SAM" id="SignalP"/>
    </source>
</evidence>
<dbReference type="InterPro" id="IPR031330">
    <property type="entry name" value="Gly_Hdrlase_35_cat"/>
</dbReference>
<dbReference type="EC" id="3.2.1.23" evidence="4 11"/>
<evidence type="ECO:0000256" key="9">
    <source>
        <dbReference type="ARBA" id="ARBA00023180"/>
    </source>
</evidence>
<dbReference type="FunFam" id="2.60.120.260:FF:000050">
    <property type="entry name" value="Beta-galactosidase"/>
    <property type="match status" value="1"/>
</dbReference>
<evidence type="ECO:0000313" key="16">
    <source>
        <dbReference type="Proteomes" id="UP000077755"/>
    </source>
</evidence>